<dbReference type="Pfam" id="PF00732">
    <property type="entry name" value="GMC_oxred_N"/>
    <property type="match status" value="1"/>
</dbReference>
<dbReference type="InterPro" id="IPR036188">
    <property type="entry name" value="FAD/NAD-bd_sf"/>
</dbReference>
<dbReference type="GO" id="GO:0050660">
    <property type="term" value="F:flavin adenine dinucleotide binding"/>
    <property type="evidence" value="ECO:0007669"/>
    <property type="project" value="InterPro"/>
</dbReference>
<reference evidence="4" key="1">
    <citation type="submission" date="2019-06" db="EMBL/GenBank/DDBJ databases">
        <authorList>
            <person name="Broberg M."/>
        </authorList>
    </citation>
    <scope>NUCLEOTIDE SEQUENCE [LARGE SCALE GENOMIC DNA]</scope>
</reference>
<dbReference type="EMBL" id="CABFOC020000007">
    <property type="protein sequence ID" value="CAH0044547.1"/>
    <property type="molecule type" value="Genomic_DNA"/>
</dbReference>
<evidence type="ECO:0000259" key="2">
    <source>
        <dbReference type="Pfam" id="PF00732"/>
    </source>
</evidence>
<accession>A0A9N9YYZ5</accession>
<organism evidence="3 4">
    <name type="scientific">Clonostachys solani</name>
    <dbReference type="NCBI Taxonomy" id="160281"/>
    <lineage>
        <taxon>Eukaryota</taxon>
        <taxon>Fungi</taxon>
        <taxon>Dikarya</taxon>
        <taxon>Ascomycota</taxon>
        <taxon>Pezizomycotina</taxon>
        <taxon>Sordariomycetes</taxon>
        <taxon>Hypocreomycetidae</taxon>
        <taxon>Hypocreales</taxon>
        <taxon>Bionectriaceae</taxon>
        <taxon>Clonostachys</taxon>
    </lineage>
</organism>
<keyword evidence="4" id="KW-1185">Reference proteome</keyword>
<dbReference type="OrthoDB" id="269227at2759"/>
<dbReference type="PANTHER" id="PTHR11552:SF123">
    <property type="entry name" value="GMC OXIDOREDUCTASE (AFU_ORTHOLOGUE AFUA_2G01770)-RELATED"/>
    <property type="match status" value="1"/>
</dbReference>
<dbReference type="Gene3D" id="3.50.50.60">
    <property type="entry name" value="FAD/NAD(P)-binding domain"/>
    <property type="match status" value="1"/>
</dbReference>
<evidence type="ECO:0000256" key="1">
    <source>
        <dbReference type="ARBA" id="ARBA00010790"/>
    </source>
</evidence>
<comment type="caution">
    <text evidence="3">The sequence shown here is derived from an EMBL/GenBank/DDBJ whole genome shotgun (WGS) entry which is preliminary data.</text>
</comment>
<gene>
    <name evidence="3" type="ORF">CSOL1703_00010283</name>
</gene>
<feature type="domain" description="Glucose-methanol-choline oxidoreductase N-terminal" evidence="2">
    <location>
        <begin position="30"/>
        <end position="82"/>
    </location>
</feature>
<comment type="similarity">
    <text evidence="1">Belongs to the GMC oxidoreductase family.</text>
</comment>
<dbReference type="AlphaFoldDB" id="A0A9N9YYZ5"/>
<sequence length="98" mass="10906">MTEIVSRRISIHEAIGENKRTTCVRLIGGTAIDAKEVILSAGLRSPQLLQLSGIGDPEELKDAGIEPRDDMLDVGKGLSDHLSFFQHWRSLTFRQSIY</sequence>
<dbReference type="Proteomes" id="UP000775872">
    <property type="component" value="Unassembled WGS sequence"/>
</dbReference>
<evidence type="ECO:0000313" key="3">
    <source>
        <dbReference type="EMBL" id="CAH0044547.1"/>
    </source>
</evidence>
<proteinExistence type="inferred from homology"/>
<dbReference type="GO" id="GO:0016614">
    <property type="term" value="F:oxidoreductase activity, acting on CH-OH group of donors"/>
    <property type="evidence" value="ECO:0007669"/>
    <property type="project" value="InterPro"/>
</dbReference>
<evidence type="ECO:0000313" key="4">
    <source>
        <dbReference type="Proteomes" id="UP000775872"/>
    </source>
</evidence>
<reference evidence="3 4" key="2">
    <citation type="submission" date="2021-10" db="EMBL/GenBank/DDBJ databases">
        <authorList>
            <person name="Piombo E."/>
        </authorList>
    </citation>
    <scope>NUCLEOTIDE SEQUENCE [LARGE SCALE GENOMIC DNA]</scope>
</reference>
<dbReference type="PANTHER" id="PTHR11552">
    <property type="entry name" value="GLUCOSE-METHANOL-CHOLINE GMC OXIDOREDUCTASE"/>
    <property type="match status" value="1"/>
</dbReference>
<name>A0A9N9YYZ5_9HYPO</name>
<protein>
    <recommendedName>
        <fullName evidence="2">Glucose-methanol-choline oxidoreductase N-terminal domain-containing protein</fullName>
    </recommendedName>
</protein>
<dbReference type="InterPro" id="IPR000172">
    <property type="entry name" value="GMC_OxRdtase_N"/>
</dbReference>
<dbReference type="InterPro" id="IPR012132">
    <property type="entry name" value="GMC_OxRdtase"/>
</dbReference>
<dbReference type="SUPFAM" id="SSF51905">
    <property type="entry name" value="FAD/NAD(P)-binding domain"/>
    <property type="match status" value="1"/>
</dbReference>